<dbReference type="InterPro" id="IPR016461">
    <property type="entry name" value="COMT-like"/>
</dbReference>
<evidence type="ECO:0000259" key="4">
    <source>
        <dbReference type="Pfam" id="PF00891"/>
    </source>
</evidence>
<sequence length="427" mass="47510">MDSAVTLEDLAEQIAAAAKTVGSFLTSNGFPQPSFAKDAALEFPSAPEDVLIARRKLREATKTLHDLVVGPSESLRWLACNVYHDLSSLRWIYHFKIAEAVPLDREVAFAEVAATAGVDERQLRRILRHAMTNNLFHEPRAGFVTHTAESCLIVRDRGLRDWVGYTSEESFPASTKLVEATEKYGATEEKNETAYNIAFDTPLPMFEYLSRHKDRAERFAGTMGAMTATEGYNVSHLVNGFAWDEIGHGTVVDVGGSIGHASIAIAEKATGLRFIVQDLPEIVAQGEASLPGSMKARISFMAHDFFTPQPVKCADVYLLRFILHDYPDRYAVKILENLVPALKDGARLIVMDGVLPEPNTLPKSEERIIRIMDMEMMTTFNAREREIEDWRALFTKSDPRLKLRNVVKPSGSVNSTMEVIFEGGEST</sequence>
<accession>R7Z2Y2</accession>
<dbReference type="Proteomes" id="UP000016924">
    <property type="component" value="Unassembled WGS sequence"/>
</dbReference>
<dbReference type="SUPFAM" id="SSF53335">
    <property type="entry name" value="S-adenosyl-L-methionine-dependent methyltransferases"/>
    <property type="match status" value="1"/>
</dbReference>
<evidence type="ECO:0000256" key="2">
    <source>
        <dbReference type="ARBA" id="ARBA00022679"/>
    </source>
</evidence>
<feature type="domain" description="O-methyltransferase C-terminal" evidence="4">
    <location>
        <begin position="187"/>
        <end position="396"/>
    </location>
</feature>
<keyword evidence="2" id="KW-0808">Transferase</keyword>
<dbReference type="HOGENOM" id="CLU_005533_1_4_1"/>
<gene>
    <name evidence="6" type="ORF">W97_07647</name>
</gene>
<protein>
    <submittedName>
        <fullName evidence="6">Uncharacterized protein</fullName>
    </submittedName>
</protein>
<dbReference type="STRING" id="1168221.R7Z2Y2"/>
<reference evidence="7" key="1">
    <citation type="submission" date="2012-06" db="EMBL/GenBank/DDBJ databases">
        <title>The genome sequence of Coniosporium apollinis CBS 100218.</title>
        <authorList>
            <consortium name="The Broad Institute Genome Sequencing Platform"/>
            <person name="Cuomo C."/>
            <person name="Gorbushina A."/>
            <person name="Noack S."/>
            <person name="Walker B."/>
            <person name="Young S.K."/>
            <person name="Zeng Q."/>
            <person name="Gargeya S."/>
            <person name="Fitzgerald M."/>
            <person name="Haas B."/>
            <person name="Abouelleil A."/>
            <person name="Alvarado L."/>
            <person name="Arachchi H.M."/>
            <person name="Berlin A.M."/>
            <person name="Chapman S.B."/>
            <person name="Goldberg J."/>
            <person name="Griggs A."/>
            <person name="Gujja S."/>
            <person name="Hansen M."/>
            <person name="Howarth C."/>
            <person name="Imamovic A."/>
            <person name="Larimer J."/>
            <person name="McCowan C."/>
            <person name="Montmayeur A."/>
            <person name="Murphy C."/>
            <person name="Neiman D."/>
            <person name="Pearson M."/>
            <person name="Priest M."/>
            <person name="Roberts A."/>
            <person name="Saif S."/>
            <person name="Shea T."/>
            <person name="Sisk P."/>
            <person name="Sykes S."/>
            <person name="Wortman J."/>
            <person name="Nusbaum C."/>
            <person name="Birren B."/>
        </authorList>
    </citation>
    <scope>NUCLEOTIDE SEQUENCE [LARGE SCALE GENOMIC DNA]</scope>
    <source>
        <strain evidence="7">CBS 100218</strain>
    </source>
</reference>
<dbReference type="SUPFAM" id="SSF46785">
    <property type="entry name" value="Winged helix' DNA-binding domain"/>
    <property type="match status" value="1"/>
</dbReference>
<evidence type="ECO:0000313" key="7">
    <source>
        <dbReference type="Proteomes" id="UP000016924"/>
    </source>
</evidence>
<organism evidence="6 7">
    <name type="scientific">Coniosporium apollinis (strain CBS 100218)</name>
    <name type="common">Rock-inhabiting black yeast</name>
    <dbReference type="NCBI Taxonomy" id="1168221"/>
    <lineage>
        <taxon>Eukaryota</taxon>
        <taxon>Fungi</taxon>
        <taxon>Dikarya</taxon>
        <taxon>Ascomycota</taxon>
        <taxon>Pezizomycotina</taxon>
        <taxon>Dothideomycetes</taxon>
        <taxon>Dothideomycetes incertae sedis</taxon>
        <taxon>Coniosporium</taxon>
    </lineage>
</organism>
<dbReference type="EMBL" id="JH767595">
    <property type="protein sequence ID" value="EON68389.1"/>
    <property type="molecule type" value="Genomic_DNA"/>
</dbReference>
<evidence type="ECO:0000256" key="3">
    <source>
        <dbReference type="ARBA" id="ARBA00022691"/>
    </source>
</evidence>
<dbReference type="OrthoDB" id="1606438at2759"/>
<dbReference type="PANTHER" id="PTHR43712:SF5">
    <property type="entry name" value="O-METHYLTRANSFERASE ASQN-RELATED"/>
    <property type="match status" value="1"/>
</dbReference>
<dbReference type="GeneID" id="19904958"/>
<name>R7Z2Y2_CONA1</name>
<keyword evidence="7" id="KW-1185">Reference proteome</keyword>
<keyword evidence="3" id="KW-0949">S-adenosyl-L-methionine</keyword>
<evidence type="ECO:0000259" key="5">
    <source>
        <dbReference type="Pfam" id="PF08100"/>
    </source>
</evidence>
<dbReference type="InterPro" id="IPR029063">
    <property type="entry name" value="SAM-dependent_MTases_sf"/>
</dbReference>
<dbReference type="PROSITE" id="PS51683">
    <property type="entry name" value="SAM_OMT_II"/>
    <property type="match status" value="1"/>
</dbReference>
<dbReference type="InterPro" id="IPR036390">
    <property type="entry name" value="WH_DNA-bd_sf"/>
</dbReference>
<dbReference type="InterPro" id="IPR001077">
    <property type="entry name" value="COMT_C"/>
</dbReference>
<dbReference type="AlphaFoldDB" id="R7Z2Y2"/>
<proteinExistence type="predicted"/>
<dbReference type="OMA" id="LNDWVGY"/>
<dbReference type="GO" id="GO:0008171">
    <property type="term" value="F:O-methyltransferase activity"/>
    <property type="evidence" value="ECO:0007669"/>
    <property type="project" value="InterPro"/>
</dbReference>
<evidence type="ECO:0000313" key="6">
    <source>
        <dbReference type="EMBL" id="EON68389.1"/>
    </source>
</evidence>
<evidence type="ECO:0000256" key="1">
    <source>
        <dbReference type="ARBA" id="ARBA00022603"/>
    </source>
</evidence>
<feature type="domain" description="O-methyltransferase dimerisation" evidence="5">
    <location>
        <begin position="80"/>
        <end position="150"/>
    </location>
</feature>
<dbReference type="eggNOG" id="KOG3178">
    <property type="taxonomic scope" value="Eukaryota"/>
</dbReference>
<dbReference type="Pfam" id="PF08100">
    <property type="entry name" value="Dimerisation"/>
    <property type="match status" value="1"/>
</dbReference>
<keyword evidence="1" id="KW-0489">Methyltransferase</keyword>
<dbReference type="InterPro" id="IPR036388">
    <property type="entry name" value="WH-like_DNA-bd_sf"/>
</dbReference>
<dbReference type="GO" id="GO:0032259">
    <property type="term" value="P:methylation"/>
    <property type="evidence" value="ECO:0007669"/>
    <property type="project" value="UniProtKB-KW"/>
</dbReference>
<dbReference type="Pfam" id="PF00891">
    <property type="entry name" value="Methyltransf_2"/>
    <property type="match status" value="1"/>
</dbReference>
<dbReference type="InterPro" id="IPR012967">
    <property type="entry name" value="COMT_dimerisation"/>
</dbReference>
<dbReference type="RefSeq" id="XP_007783706.1">
    <property type="nucleotide sequence ID" value="XM_007785516.1"/>
</dbReference>
<dbReference type="PANTHER" id="PTHR43712">
    <property type="entry name" value="PUTATIVE (AFU_ORTHOLOGUE AFUA_4G14580)-RELATED"/>
    <property type="match status" value="1"/>
</dbReference>
<dbReference type="Gene3D" id="1.10.10.10">
    <property type="entry name" value="Winged helix-like DNA-binding domain superfamily/Winged helix DNA-binding domain"/>
    <property type="match status" value="1"/>
</dbReference>
<dbReference type="Gene3D" id="3.40.50.150">
    <property type="entry name" value="Vaccinia Virus protein VP39"/>
    <property type="match status" value="1"/>
</dbReference>